<sequence>MFVFRQKLLL</sequence>
<name>A0A2P2N5A5_RHIMU</name>
<organism evidence="1">
    <name type="scientific">Rhizophora mucronata</name>
    <name type="common">Asiatic mangrove</name>
    <dbReference type="NCBI Taxonomy" id="61149"/>
    <lineage>
        <taxon>Eukaryota</taxon>
        <taxon>Viridiplantae</taxon>
        <taxon>Streptophyta</taxon>
        <taxon>Embryophyta</taxon>
        <taxon>Tracheophyta</taxon>
        <taxon>Spermatophyta</taxon>
        <taxon>Magnoliopsida</taxon>
        <taxon>eudicotyledons</taxon>
        <taxon>Gunneridae</taxon>
        <taxon>Pentapetalae</taxon>
        <taxon>rosids</taxon>
        <taxon>fabids</taxon>
        <taxon>Malpighiales</taxon>
        <taxon>Rhizophoraceae</taxon>
        <taxon>Rhizophora</taxon>
    </lineage>
</organism>
<dbReference type="EMBL" id="GGEC01057197">
    <property type="protein sequence ID" value="MBX37681.1"/>
    <property type="molecule type" value="Transcribed_RNA"/>
</dbReference>
<evidence type="ECO:0000313" key="1">
    <source>
        <dbReference type="EMBL" id="MBX37681.1"/>
    </source>
</evidence>
<reference evidence="1" key="1">
    <citation type="submission" date="2018-02" db="EMBL/GenBank/DDBJ databases">
        <title>Rhizophora mucronata_Transcriptome.</title>
        <authorList>
            <person name="Meera S.P."/>
            <person name="Sreeshan A."/>
            <person name="Augustine A."/>
        </authorList>
    </citation>
    <scope>NUCLEOTIDE SEQUENCE</scope>
    <source>
        <tissue evidence="1">Leaf</tissue>
    </source>
</reference>
<protein>
    <submittedName>
        <fullName evidence="1">Uncharacterized protein</fullName>
    </submittedName>
</protein>
<proteinExistence type="predicted"/>
<accession>A0A2P2N5A5</accession>